<dbReference type="InterPro" id="IPR036872">
    <property type="entry name" value="CH_dom_sf"/>
</dbReference>
<dbReference type="Proteomes" id="UP000327493">
    <property type="component" value="Chromosome 2"/>
</dbReference>
<evidence type="ECO:0000256" key="14">
    <source>
        <dbReference type="ARBA" id="ARBA00023212"/>
    </source>
</evidence>
<evidence type="ECO:0000256" key="15">
    <source>
        <dbReference type="ARBA" id="ARBA00023273"/>
    </source>
</evidence>
<feature type="region of interest" description="Disordered" evidence="17">
    <location>
        <begin position="764"/>
        <end position="784"/>
    </location>
</feature>
<keyword evidence="8" id="KW-0479">Metal-binding</keyword>
<dbReference type="SMART" id="SM00033">
    <property type="entry name" value="CH"/>
    <property type="match status" value="1"/>
</dbReference>
<dbReference type="SUPFAM" id="SSF57716">
    <property type="entry name" value="Glucocorticoid receptor-like (DNA-binding domain)"/>
    <property type="match status" value="1"/>
</dbReference>
<dbReference type="Pfam" id="PF00307">
    <property type="entry name" value="CH"/>
    <property type="match status" value="1"/>
</dbReference>
<keyword evidence="9" id="KW-0967">Endosome</keyword>
<dbReference type="GO" id="GO:0005856">
    <property type="term" value="C:cytoskeleton"/>
    <property type="evidence" value="ECO:0007669"/>
    <property type="project" value="UniProtKB-SubCell"/>
</dbReference>
<evidence type="ECO:0000256" key="17">
    <source>
        <dbReference type="SAM" id="MobiDB-lite"/>
    </source>
</evidence>
<dbReference type="EMBL" id="VOFY01000002">
    <property type="protein sequence ID" value="KAA8595288.1"/>
    <property type="molecule type" value="Genomic_DNA"/>
</dbReference>
<protein>
    <recommendedName>
        <fullName evidence="22">Calponin-homology (CH) domain-containing protein</fullName>
    </recommendedName>
</protein>
<keyword evidence="12 16" id="KW-0175">Coiled coil</keyword>
<evidence type="ECO:0000256" key="2">
    <source>
        <dbReference type="ARBA" id="ARBA00004202"/>
    </source>
</evidence>
<keyword evidence="10" id="KW-0862">Zinc</keyword>
<feature type="region of interest" description="Disordered" evidence="17">
    <location>
        <begin position="220"/>
        <end position="294"/>
    </location>
</feature>
<evidence type="ECO:0000256" key="4">
    <source>
        <dbReference type="ARBA" id="ARBA00004316"/>
    </source>
</evidence>
<evidence type="ECO:0000256" key="8">
    <source>
        <dbReference type="ARBA" id="ARBA00022723"/>
    </source>
</evidence>
<evidence type="ECO:0000259" key="18">
    <source>
        <dbReference type="PROSITE" id="PS50021"/>
    </source>
</evidence>
<dbReference type="GO" id="GO:0042995">
    <property type="term" value="C:cell projection"/>
    <property type="evidence" value="ECO:0007669"/>
    <property type="project" value="UniProtKB-SubCell"/>
</dbReference>
<dbReference type="PROSITE" id="PS51848">
    <property type="entry name" value="BMERB"/>
    <property type="match status" value="1"/>
</dbReference>
<evidence type="ECO:0000256" key="10">
    <source>
        <dbReference type="ARBA" id="ARBA00022833"/>
    </source>
</evidence>
<feature type="domain" description="BMERB" evidence="19">
    <location>
        <begin position="598"/>
        <end position="754"/>
    </location>
</feature>
<evidence type="ECO:0000313" key="21">
    <source>
        <dbReference type="Proteomes" id="UP000327493"/>
    </source>
</evidence>
<evidence type="ECO:0000256" key="11">
    <source>
        <dbReference type="ARBA" id="ARBA00023038"/>
    </source>
</evidence>
<comment type="subcellular location">
    <subcellularLocation>
        <location evidence="2">Cell membrane</location>
        <topology evidence="2">Peripheral membrane protein</topology>
    </subcellularLocation>
    <subcellularLocation>
        <location evidence="4">Cell projection</location>
    </subcellularLocation>
    <subcellularLocation>
        <location evidence="3">Cytoplasm</location>
        <location evidence="3">Cytoskeleton</location>
    </subcellularLocation>
    <subcellularLocation>
        <location evidence="1">Recycling endosome</location>
    </subcellularLocation>
</comment>
<name>A0A5J5DQ20_9PERO</name>
<dbReference type="Gene3D" id="1.10.418.10">
    <property type="entry name" value="Calponin-like domain"/>
    <property type="match status" value="1"/>
</dbReference>
<feature type="region of interest" description="Disordered" evidence="17">
    <location>
        <begin position="114"/>
        <end position="173"/>
    </location>
</feature>
<dbReference type="AlphaFoldDB" id="A0A5J5DQ20"/>
<evidence type="ECO:0000256" key="12">
    <source>
        <dbReference type="ARBA" id="ARBA00023054"/>
    </source>
</evidence>
<evidence type="ECO:0000256" key="6">
    <source>
        <dbReference type="ARBA" id="ARBA00022490"/>
    </source>
</evidence>
<dbReference type="InterPro" id="IPR022735">
    <property type="entry name" value="bMERB_dom"/>
</dbReference>
<keyword evidence="7" id="KW-0597">Phosphoprotein</keyword>
<dbReference type="GO" id="GO:0005886">
    <property type="term" value="C:plasma membrane"/>
    <property type="evidence" value="ECO:0007669"/>
    <property type="project" value="UniProtKB-SubCell"/>
</dbReference>
<feature type="coiled-coil region" evidence="16">
    <location>
        <begin position="613"/>
        <end position="647"/>
    </location>
</feature>
<feature type="region of interest" description="Disordered" evidence="17">
    <location>
        <begin position="454"/>
        <end position="610"/>
    </location>
</feature>
<feature type="compositionally biased region" description="Low complexity" evidence="17">
    <location>
        <begin position="561"/>
        <end position="580"/>
    </location>
</feature>
<dbReference type="SMART" id="SM01203">
    <property type="entry name" value="DUF3585"/>
    <property type="match status" value="1"/>
</dbReference>
<keyword evidence="6" id="KW-0963">Cytoplasm</keyword>
<evidence type="ECO:0000313" key="20">
    <source>
        <dbReference type="EMBL" id="KAA8595288.1"/>
    </source>
</evidence>
<organism evidence="20 21">
    <name type="scientific">Etheostoma spectabile</name>
    <name type="common">orangethroat darter</name>
    <dbReference type="NCBI Taxonomy" id="54343"/>
    <lineage>
        <taxon>Eukaryota</taxon>
        <taxon>Metazoa</taxon>
        <taxon>Chordata</taxon>
        <taxon>Craniata</taxon>
        <taxon>Vertebrata</taxon>
        <taxon>Euteleostomi</taxon>
        <taxon>Actinopterygii</taxon>
        <taxon>Neopterygii</taxon>
        <taxon>Teleostei</taxon>
        <taxon>Neoteleostei</taxon>
        <taxon>Acanthomorphata</taxon>
        <taxon>Eupercaria</taxon>
        <taxon>Perciformes</taxon>
        <taxon>Percoidei</taxon>
        <taxon>Percidae</taxon>
        <taxon>Etheostomatinae</taxon>
        <taxon>Etheostoma</taxon>
    </lineage>
</organism>
<gene>
    <name evidence="20" type="ORF">FQN60_012423</name>
</gene>
<dbReference type="GO" id="GO:0055037">
    <property type="term" value="C:recycling endosome"/>
    <property type="evidence" value="ECO:0007669"/>
    <property type="project" value="UniProtKB-SubCell"/>
</dbReference>
<dbReference type="GO" id="GO:0046872">
    <property type="term" value="F:metal ion binding"/>
    <property type="evidence" value="ECO:0007669"/>
    <property type="project" value="UniProtKB-KW"/>
</dbReference>
<keyword evidence="5" id="KW-1003">Cell membrane</keyword>
<comment type="caution">
    <text evidence="20">The sequence shown here is derived from an EMBL/GenBank/DDBJ whole genome shotgun (WGS) entry which is preliminary data.</text>
</comment>
<evidence type="ECO:0008006" key="22">
    <source>
        <dbReference type="Google" id="ProtNLM"/>
    </source>
</evidence>
<dbReference type="FunFam" id="1.10.418.10:FF:000055">
    <property type="entry name" value="MICAL-like protein 2"/>
    <property type="match status" value="1"/>
</dbReference>
<keyword evidence="11" id="KW-0440">LIM domain</keyword>
<keyword evidence="14" id="KW-0206">Cytoskeleton</keyword>
<dbReference type="Pfam" id="PF12130">
    <property type="entry name" value="bMERB_dom"/>
    <property type="match status" value="1"/>
</dbReference>
<reference evidence="20 21" key="1">
    <citation type="submission" date="2019-08" db="EMBL/GenBank/DDBJ databases">
        <title>A chromosome-level genome assembly, high-density linkage maps, and genome scans reveal the genomic architecture of hybrid incompatibilities underlying speciation via character displacement in darters (Percidae: Etheostominae).</title>
        <authorList>
            <person name="Moran R.L."/>
            <person name="Catchen J.M."/>
            <person name="Fuller R.C."/>
        </authorList>
    </citation>
    <scope>NUCLEOTIDE SEQUENCE [LARGE SCALE GENOMIC DNA]</scope>
    <source>
        <strain evidence="20">EspeVRDwgs_2016</strain>
        <tissue evidence="20">Muscle</tissue>
    </source>
</reference>
<feature type="domain" description="Calponin-homology (CH)" evidence="18">
    <location>
        <begin position="1"/>
        <end position="107"/>
    </location>
</feature>
<sequence>MSAVKALQQWCRVRCEGYRDVSITNMTTSFRDGMAFCALIHKHRPDLINFDSLKKEDVYENNKLAFKVAEEKLGIPALLDAEDMVALRVPDRLSILTYVSQYYNYFHGRSPIGGMGGIKRPADGPTDEPSEKKNQPVAAKVFPSPKPARENSPPPSSNITRPSPSPKQARNATTDVVVEKPHQTGTLSNKCVTCNKHVHLVQRHLVDGKLYHRNCAKLLPPTNPTAPLRGLPTNTPVSRFANLPDSPKTNTTPPNHAPSRLGPSWKTDKPSTPPSFCTTFSSPSPSRPASSLSSAAKESQTCVVSKPTASQTTCESTFTTTTTSINTRPTAAPRTSTTAAKTLQSKLNFFQSDNISNDKEKKTTTTNMVINKGPNVTGKVKEAPTGQTVVVNVGGLGTKEANVRLDTGGEKAKASGVGGDMKTKASAAAFISKKLTEEKDNNHSKPSWTTVALKKTDKPAQVETPKRETEGVRVRMKLKVDPSILADLQTPIDTRTPSPADRSGLGAKTPEKGASKPGSQSPNISEWRLKLKPISKAAGPTQSSPKAWANGAGKPQTSELSVGPSPSSHLPSPSVSVTPPAAKGFLNGQRDPTVNGTKPESKKSKTKPGYILKEDIMKELQEIEDNLNEWEKRGVELEGRLRSSEEEGEDDSLMDELMVEWFNLIRNKQVAMRRESELVYIGKTQDLEEEQPSVEQELRKLMEKPEHLKTALERKREEQLMAKLVEIVNDRNAIIEGLDEDRLREEEEDEQLNKMMMNFNIKKDKAKKKSPVSKLFGWGNKKEG</sequence>
<keyword evidence="21" id="KW-1185">Reference proteome</keyword>
<dbReference type="CDD" id="cd21253">
    <property type="entry name" value="CH_MICALL2"/>
    <property type="match status" value="1"/>
</dbReference>
<dbReference type="PANTHER" id="PTHR23167">
    <property type="entry name" value="CALPONIN HOMOLOGY DOMAIN-CONTAINING PROTEIN DDB_G0272472-RELATED"/>
    <property type="match status" value="1"/>
</dbReference>
<dbReference type="SUPFAM" id="SSF47576">
    <property type="entry name" value="Calponin-homology domain, CH-domain"/>
    <property type="match status" value="1"/>
</dbReference>
<feature type="compositionally biased region" description="Polar residues" evidence="17">
    <location>
        <begin position="157"/>
        <end position="173"/>
    </location>
</feature>
<evidence type="ECO:0000256" key="1">
    <source>
        <dbReference type="ARBA" id="ARBA00004172"/>
    </source>
</evidence>
<dbReference type="PROSITE" id="PS50021">
    <property type="entry name" value="CH"/>
    <property type="match status" value="1"/>
</dbReference>
<dbReference type="InterPro" id="IPR050540">
    <property type="entry name" value="F-actin_Monoox_Mical"/>
</dbReference>
<evidence type="ECO:0000256" key="3">
    <source>
        <dbReference type="ARBA" id="ARBA00004245"/>
    </source>
</evidence>
<feature type="compositionally biased region" description="Low complexity" evidence="17">
    <location>
        <begin position="274"/>
        <end position="294"/>
    </location>
</feature>
<evidence type="ECO:0000256" key="5">
    <source>
        <dbReference type="ARBA" id="ARBA00022475"/>
    </source>
</evidence>
<dbReference type="PANTHER" id="PTHR23167:SF87">
    <property type="entry name" value="MICAL-LIKE PROTEIN 2"/>
    <property type="match status" value="1"/>
</dbReference>
<accession>A0A5J5DQ20</accession>
<evidence type="ECO:0000256" key="7">
    <source>
        <dbReference type="ARBA" id="ARBA00022553"/>
    </source>
</evidence>
<evidence type="ECO:0000256" key="13">
    <source>
        <dbReference type="ARBA" id="ARBA00023136"/>
    </source>
</evidence>
<evidence type="ECO:0000256" key="9">
    <source>
        <dbReference type="ARBA" id="ARBA00022753"/>
    </source>
</evidence>
<proteinExistence type="predicted"/>
<evidence type="ECO:0000259" key="19">
    <source>
        <dbReference type="PROSITE" id="PS51848"/>
    </source>
</evidence>
<keyword evidence="13" id="KW-0472">Membrane</keyword>
<evidence type="ECO:0000256" key="16">
    <source>
        <dbReference type="SAM" id="Coils"/>
    </source>
</evidence>
<dbReference type="InterPro" id="IPR001715">
    <property type="entry name" value="CH_dom"/>
</dbReference>
<keyword evidence="15" id="KW-0966">Cell projection</keyword>
<feature type="compositionally biased region" description="Basic and acidic residues" evidence="17">
    <location>
        <begin position="454"/>
        <end position="473"/>
    </location>
</feature>